<keyword evidence="2" id="KW-0238">DNA-binding</keyword>
<dbReference type="OrthoDB" id="9801546at2"/>
<organism evidence="5 6">
    <name type="scientific">Kosmotoga arenicorallina S304</name>
    <dbReference type="NCBI Taxonomy" id="1453497"/>
    <lineage>
        <taxon>Bacteria</taxon>
        <taxon>Thermotogati</taxon>
        <taxon>Thermotogota</taxon>
        <taxon>Thermotogae</taxon>
        <taxon>Kosmotogales</taxon>
        <taxon>Kosmotogaceae</taxon>
        <taxon>Kosmotoga</taxon>
    </lineage>
</organism>
<keyword evidence="6" id="KW-1185">Reference proteome</keyword>
<dbReference type="PROSITE" id="PS50949">
    <property type="entry name" value="HTH_GNTR"/>
    <property type="match status" value="1"/>
</dbReference>
<dbReference type="Gene3D" id="1.10.10.10">
    <property type="entry name" value="Winged helix-like DNA-binding domain superfamily/Winged helix DNA-binding domain"/>
    <property type="match status" value="1"/>
</dbReference>
<dbReference type="Pfam" id="PF00392">
    <property type="entry name" value="GntR"/>
    <property type="match status" value="1"/>
</dbReference>
<evidence type="ECO:0000259" key="4">
    <source>
        <dbReference type="PROSITE" id="PS50949"/>
    </source>
</evidence>
<dbReference type="STRING" id="1453497.AT15_09755"/>
<gene>
    <name evidence="5" type="ORF">AT15_09755</name>
</gene>
<dbReference type="SMART" id="SM00345">
    <property type="entry name" value="HTH_GNTR"/>
    <property type="match status" value="1"/>
</dbReference>
<accession>A0A176K1F2</accession>
<evidence type="ECO:0000313" key="6">
    <source>
        <dbReference type="Proteomes" id="UP000077339"/>
    </source>
</evidence>
<dbReference type="PANTHER" id="PTHR38445:SF9">
    <property type="entry name" value="HTH-TYPE TRANSCRIPTIONAL REPRESSOR YTRA"/>
    <property type="match status" value="1"/>
</dbReference>
<dbReference type="PATRIC" id="fig|1453497.3.peg.1934"/>
<dbReference type="RefSeq" id="WP_068347281.1">
    <property type="nucleotide sequence ID" value="NZ_JFHK01000007.1"/>
</dbReference>
<dbReference type="PANTHER" id="PTHR38445">
    <property type="entry name" value="HTH-TYPE TRANSCRIPTIONAL REPRESSOR YTRA"/>
    <property type="match status" value="1"/>
</dbReference>
<dbReference type="InterPro" id="IPR000524">
    <property type="entry name" value="Tscrpt_reg_HTH_GntR"/>
</dbReference>
<evidence type="ECO:0000256" key="2">
    <source>
        <dbReference type="ARBA" id="ARBA00023125"/>
    </source>
</evidence>
<protein>
    <submittedName>
        <fullName evidence="5">GntR family transcriptional regulator</fullName>
    </submittedName>
</protein>
<evidence type="ECO:0000256" key="3">
    <source>
        <dbReference type="ARBA" id="ARBA00023163"/>
    </source>
</evidence>
<dbReference type="CDD" id="cd07377">
    <property type="entry name" value="WHTH_GntR"/>
    <property type="match status" value="1"/>
</dbReference>
<dbReference type="AlphaFoldDB" id="A0A176K1F2"/>
<dbReference type="InterPro" id="IPR036388">
    <property type="entry name" value="WH-like_DNA-bd_sf"/>
</dbReference>
<sequence>MLLNLDLRSSMPIYEQIKLGILGKILNGELKRDDVLPSIRELASILRVNPNTVIRAYKELEIEGILIARQGIGFLVNAEIQTTRGIFMAVLQKELLEPIRKAKRSGIELEEIIEVVKELWKNTE</sequence>
<dbReference type="GO" id="GO:0003677">
    <property type="term" value="F:DNA binding"/>
    <property type="evidence" value="ECO:0007669"/>
    <property type="project" value="UniProtKB-KW"/>
</dbReference>
<keyword evidence="1" id="KW-0805">Transcription regulation</keyword>
<feature type="domain" description="HTH gntR-type" evidence="4">
    <location>
        <begin position="11"/>
        <end position="79"/>
    </location>
</feature>
<keyword evidence="3" id="KW-0804">Transcription</keyword>
<dbReference type="SUPFAM" id="SSF46785">
    <property type="entry name" value="Winged helix' DNA-binding domain"/>
    <property type="match status" value="1"/>
</dbReference>
<proteinExistence type="predicted"/>
<reference evidence="5 6" key="1">
    <citation type="submission" date="2014-02" db="EMBL/GenBank/DDBJ databases">
        <title>Kosmotoga genome sequencing.</title>
        <authorList>
            <person name="Pollo S.M."/>
            <person name="Charchuk R."/>
            <person name="Nesbo C.L."/>
        </authorList>
    </citation>
    <scope>NUCLEOTIDE SEQUENCE [LARGE SCALE GENOMIC DNA]</scope>
    <source>
        <strain evidence="5 6">S304</strain>
    </source>
</reference>
<evidence type="ECO:0000256" key="1">
    <source>
        <dbReference type="ARBA" id="ARBA00023015"/>
    </source>
</evidence>
<evidence type="ECO:0000313" key="5">
    <source>
        <dbReference type="EMBL" id="OAA30703.1"/>
    </source>
</evidence>
<comment type="caution">
    <text evidence="5">The sequence shown here is derived from an EMBL/GenBank/DDBJ whole genome shotgun (WGS) entry which is preliminary data.</text>
</comment>
<dbReference type="InterPro" id="IPR036390">
    <property type="entry name" value="WH_DNA-bd_sf"/>
</dbReference>
<dbReference type="Proteomes" id="UP000077339">
    <property type="component" value="Unassembled WGS sequence"/>
</dbReference>
<dbReference type="EMBL" id="JFHK01000007">
    <property type="protein sequence ID" value="OAA30703.1"/>
    <property type="molecule type" value="Genomic_DNA"/>
</dbReference>
<name>A0A176K1F2_9BACT</name>
<dbReference type="GO" id="GO:0003700">
    <property type="term" value="F:DNA-binding transcription factor activity"/>
    <property type="evidence" value="ECO:0007669"/>
    <property type="project" value="InterPro"/>
</dbReference>